<evidence type="ECO:0000313" key="2">
    <source>
        <dbReference type="EMBL" id="KAL3534376.1"/>
    </source>
</evidence>
<dbReference type="EMBL" id="JBJUIK010000002">
    <property type="protein sequence ID" value="KAL3534376.1"/>
    <property type="molecule type" value="Genomic_DNA"/>
</dbReference>
<dbReference type="Gene3D" id="3.30.420.10">
    <property type="entry name" value="Ribonuclease H-like superfamily/Ribonuclease H"/>
    <property type="match status" value="1"/>
</dbReference>
<dbReference type="Pfam" id="PF13456">
    <property type="entry name" value="RVT_3"/>
    <property type="match status" value="1"/>
</dbReference>
<dbReference type="InterPro" id="IPR012337">
    <property type="entry name" value="RNaseH-like_sf"/>
</dbReference>
<dbReference type="InterPro" id="IPR044730">
    <property type="entry name" value="RNase_H-like_dom_plant"/>
</dbReference>
<feature type="domain" description="RNase H type-1" evidence="1">
    <location>
        <begin position="78"/>
        <end position="157"/>
    </location>
</feature>
<dbReference type="InterPro" id="IPR002156">
    <property type="entry name" value="RNaseH_domain"/>
</dbReference>
<dbReference type="CDD" id="cd06222">
    <property type="entry name" value="RNase_H_like"/>
    <property type="match status" value="1"/>
</dbReference>
<dbReference type="Proteomes" id="UP001630127">
    <property type="component" value="Unassembled WGS sequence"/>
</dbReference>
<protein>
    <recommendedName>
        <fullName evidence="1">RNase H type-1 domain-containing protein</fullName>
    </recommendedName>
</protein>
<dbReference type="SUPFAM" id="SSF53098">
    <property type="entry name" value="Ribonuclease H-like"/>
    <property type="match status" value="1"/>
</dbReference>
<proteinExistence type="predicted"/>
<dbReference type="AlphaFoldDB" id="A0ABD3AT47"/>
<keyword evidence="3" id="KW-1185">Reference proteome</keyword>
<name>A0ABD3AT47_9GENT</name>
<dbReference type="InterPro" id="IPR036397">
    <property type="entry name" value="RNaseH_sf"/>
</dbReference>
<sequence>MESLEHLFLYCPWSSHVWRKVCIFYSIHFNDSSWNSFLSTWWTNSAKASLVGKLSREVAAFPILLKWSPLPHPVHKLNTDGAFREAQGLASGGGALRNHQGKILVGFSHTYSYNSSLEVEARAMLDGVKLALEHSVVQVQIEADSAILFAALMSQSKLPWKIAQIV</sequence>
<dbReference type="InterPro" id="IPR053151">
    <property type="entry name" value="RNase_H-like"/>
</dbReference>
<comment type="caution">
    <text evidence="2">The sequence shown here is derived from an EMBL/GenBank/DDBJ whole genome shotgun (WGS) entry which is preliminary data.</text>
</comment>
<dbReference type="PANTHER" id="PTHR47723">
    <property type="entry name" value="OS05G0353850 PROTEIN"/>
    <property type="match status" value="1"/>
</dbReference>
<dbReference type="PANTHER" id="PTHR47723:SF19">
    <property type="entry name" value="POLYNUCLEOTIDYL TRANSFERASE, RIBONUCLEASE H-LIKE SUPERFAMILY PROTEIN"/>
    <property type="match status" value="1"/>
</dbReference>
<accession>A0ABD3AT47</accession>
<evidence type="ECO:0000313" key="3">
    <source>
        <dbReference type="Proteomes" id="UP001630127"/>
    </source>
</evidence>
<reference evidence="2 3" key="1">
    <citation type="submission" date="2024-11" db="EMBL/GenBank/DDBJ databases">
        <title>A near-complete genome assembly of Cinchona calisaya.</title>
        <authorList>
            <person name="Lian D.C."/>
            <person name="Zhao X.W."/>
            <person name="Wei L."/>
        </authorList>
    </citation>
    <scope>NUCLEOTIDE SEQUENCE [LARGE SCALE GENOMIC DNA]</scope>
    <source>
        <tissue evidence="2">Nenye</tissue>
    </source>
</reference>
<evidence type="ECO:0000259" key="1">
    <source>
        <dbReference type="Pfam" id="PF13456"/>
    </source>
</evidence>
<gene>
    <name evidence="2" type="ORF">ACH5RR_002837</name>
</gene>
<organism evidence="2 3">
    <name type="scientific">Cinchona calisaya</name>
    <dbReference type="NCBI Taxonomy" id="153742"/>
    <lineage>
        <taxon>Eukaryota</taxon>
        <taxon>Viridiplantae</taxon>
        <taxon>Streptophyta</taxon>
        <taxon>Embryophyta</taxon>
        <taxon>Tracheophyta</taxon>
        <taxon>Spermatophyta</taxon>
        <taxon>Magnoliopsida</taxon>
        <taxon>eudicotyledons</taxon>
        <taxon>Gunneridae</taxon>
        <taxon>Pentapetalae</taxon>
        <taxon>asterids</taxon>
        <taxon>lamiids</taxon>
        <taxon>Gentianales</taxon>
        <taxon>Rubiaceae</taxon>
        <taxon>Cinchonoideae</taxon>
        <taxon>Cinchoneae</taxon>
        <taxon>Cinchona</taxon>
    </lineage>
</organism>